<dbReference type="OrthoDB" id="2449239at2759"/>
<dbReference type="CDD" id="cd00180">
    <property type="entry name" value="PKc"/>
    <property type="match status" value="1"/>
</dbReference>
<feature type="compositionally biased region" description="Low complexity" evidence="1">
    <location>
        <begin position="323"/>
        <end position="342"/>
    </location>
</feature>
<evidence type="ECO:0000256" key="1">
    <source>
        <dbReference type="SAM" id="MobiDB-lite"/>
    </source>
</evidence>
<dbReference type="InterPro" id="IPR000719">
    <property type="entry name" value="Prot_kinase_dom"/>
</dbReference>
<dbReference type="GO" id="GO:0005737">
    <property type="term" value="C:cytoplasm"/>
    <property type="evidence" value="ECO:0007669"/>
    <property type="project" value="TreeGrafter"/>
</dbReference>
<gene>
    <name evidence="3" type="ORF">POCULU_LOCUS7408</name>
</gene>
<sequence>MRDDDSNVSDRVIAEMVIKDIKIMFDGVPAHRHRGFLVFPRERERTVGLSLTFTDPTSMTKVTTNTKVDDRGHVTYEEHIMFDVHRPGPWKISFKCTDPEGVGAAAIIGEGVIDLPDYNEIQHKFEPLLKNGDTKIGKLSFGAFLLTPGPPPATLSRAIYGGDRCGQHIGYFLIENVECTLSDRFRAHLEWTITKPQVHSTLNYYKASDGKSKFPIIFELWAVPEITLEVVARQDKKIARMEVLLTSQAIWPKLFEGQKFEVKESLMENRARRCTISFTVSCHGLLKFKDLVGSAPIPVEPQPEPTPRPEVPLSASPLEIGRSRSTSTRSSHSLSVSLTGLLPERTSPPSHSIDSTYPPQPSRTPGSPPFRRRGSVLDNPPSNIIVRDRYLLKYHLDVPAAHPLYIGEHLRTKDTFIVKVFPLQRAWVNETDLLVKLKGKQVVKLIDADTDQKYDLYDQKYDLYFTVMVNYGENLEKELDRLRLLREDAQSQRELFKNICEAVRFVHSKNIVHLNLEPSHILLKENGSLKIRLCGFSRAREVNSSIYRIDELSNGQGTITPGFRSPELVSNSDIRATFAMDIFSLGSILYYIVSRTRLYDSEEILPRTPIAELVGHSCRDTLVEELLLKMLARNPNERPSIEQVLQDAYFVGRPPSPYE</sequence>
<dbReference type="EMBL" id="CAJVPJ010001673">
    <property type="protein sequence ID" value="CAG8599901.1"/>
    <property type="molecule type" value="Genomic_DNA"/>
</dbReference>
<organism evidence="3 4">
    <name type="scientific">Paraglomus occultum</name>
    <dbReference type="NCBI Taxonomy" id="144539"/>
    <lineage>
        <taxon>Eukaryota</taxon>
        <taxon>Fungi</taxon>
        <taxon>Fungi incertae sedis</taxon>
        <taxon>Mucoromycota</taxon>
        <taxon>Glomeromycotina</taxon>
        <taxon>Glomeromycetes</taxon>
        <taxon>Paraglomerales</taxon>
        <taxon>Paraglomeraceae</taxon>
        <taxon>Paraglomus</taxon>
    </lineage>
</organism>
<feature type="region of interest" description="Disordered" evidence="1">
    <location>
        <begin position="297"/>
        <end position="378"/>
    </location>
</feature>
<accession>A0A9N9CDT3</accession>
<dbReference type="Pfam" id="PF00069">
    <property type="entry name" value="Pkinase"/>
    <property type="match status" value="1"/>
</dbReference>
<dbReference type="GO" id="GO:0044773">
    <property type="term" value="P:mitotic DNA damage checkpoint signaling"/>
    <property type="evidence" value="ECO:0007669"/>
    <property type="project" value="TreeGrafter"/>
</dbReference>
<evidence type="ECO:0000313" key="3">
    <source>
        <dbReference type="EMBL" id="CAG8599901.1"/>
    </source>
</evidence>
<keyword evidence="4" id="KW-1185">Reference proteome</keyword>
<feature type="compositionally biased region" description="Polar residues" evidence="1">
    <location>
        <begin position="347"/>
        <end position="357"/>
    </location>
</feature>
<dbReference type="Proteomes" id="UP000789572">
    <property type="component" value="Unassembled WGS sequence"/>
</dbReference>
<dbReference type="SUPFAM" id="SSF56112">
    <property type="entry name" value="Protein kinase-like (PK-like)"/>
    <property type="match status" value="1"/>
</dbReference>
<reference evidence="3" key="1">
    <citation type="submission" date="2021-06" db="EMBL/GenBank/DDBJ databases">
        <authorList>
            <person name="Kallberg Y."/>
            <person name="Tangrot J."/>
            <person name="Rosling A."/>
        </authorList>
    </citation>
    <scope>NUCLEOTIDE SEQUENCE</scope>
    <source>
        <strain evidence="3">IA702</strain>
    </source>
</reference>
<dbReference type="GO" id="GO:0005634">
    <property type="term" value="C:nucleus"/>
    <property type="evidence" value="ECO:0007669"/>
    <property type="project" value="TreeGrafter"/>
</dbReference>
<protein>
    <submittedName>
        <fullName evidence="3">8159_t:CDS:1</fullName>
    </submittedName>
</protein>
<dbReference type="PANTHER" id="PTHR44167">
    <property type="entry name" value="OVARIAN-SPECIFIC SERINE/THREONINE-PROTEIN KINASE LOK-RELATED"/>
    <property type="match status" value="1"/>
</dbReference>
<name>A0A9N9CDT3_9GLOM</name>
<evidence type="ECO:0000259" key="2">
    <source>
        <dbReference type="PROSITE" id="PS50011"/>
    </source>
</evidence>
<feature type="compositionally biased region" description="Pro residues" evidence="1">
    <location>
        <begin position="298"/>
        <end position="310"/>
    </location>
</feature>
<dbReference type="GO" id="GO:0004674">
    <property type="term" value="F:protein serine/threonine kinase activity"/>
    <property type="evidence" value="ECO:0007669"/>
    <property type="project" value="TreeGrafter"/>
</dbReference>
<comment type="caution">
    <text evidence="3">The sequence shown here is derived from an EMBL/GenBank/DDBJ whole genome shotgun (WGS) entry which is preliminary data.</text>
</comment>
<evidence type="ECO:0000313" key="4">
    <source>
        <dbReference type="Proteomes" id="UP000789572"/>
    </source>
</evidence>
<proteinExistence type="predicted"/>
<feature type="domain" description="Protein kinase" evidence="2">
    <location>
        <begin position="390"/>
        <end position="650"/>
    </location>
</feature>
<dbReference type="SUPFAM" id="SSF49562">
    <property type="entry name" value="C2 domain (Calcium/lipid-binding domain, CaLB)"/>
    <property type="match status" value="1"/>
</dbReference>
<dbReference type="Gene3D" id="1.10.510.10">
    <property type="entry name" value="Transferase(Phosphotransferase) domain 1"/>
    <property type="match status" value="1"/>
</dbReference>
<dbReference type="AlphaFoldDB" id="A0A9N9CDT3"/>
<dbReference type="SMART" id="SM00220">
    <property type="entry name" value="S_TKc"/>
    <property type="match status" value="1"/>
</dbReference>
<dbReference type="PANTHER" id="PTHR44167:SF24">
    <property type="entry name" value="SERINE_THREONINE-PROTEIN KINASE CHK2"/>
    <property type="match status" value="1"/>
</dbReference>
<dbReference type="InterPro" id="IPR011009">
    <property type="entry name" value="Kinase-like_dom_sf"/>
</dbReference>
<dbReference type="PROSITE" id="PS50011">
    <property type="entry name" value="PROTEIN_KINASE_DOM"/>
    <property type="match status" value="1"/>
</dbReference>
<feature type="compositionally biased region" description="Pro residues" evidence="1">
    <location>
        <begin position="358"/>
        <end position="368"/>
    </location>
</feature>
<dbReference type="GO" id="GO:0005524">
    <property type="term" value="F:ATP binding"/>
    <property type="evidence" value="ECO:0007669"/>
    <property type="project" value="InterPro"/>
</dbReference>
<dbReference type="InterPro" id="IPR035892">
    <property type="entry name" value="C2_domain_sf"/>
</dbReference>